<dbReference type="Gene3D" id="3.30.1230.10">
    <property type="entry name" value="YlxR-like"/>
    <property type="match status" value="1"/>
</dbReference>
<dbReference type="InterPro" id="IPR035931">
    <property type="entry name" value="YlxR-like_sf"/>
</dbReference>
<gene>
    <name evidence="2" type="ORF">SAMN04488535_0798</name>
</gene>
<dbReference type="SUPFAM" id="SSF64376">
    <property type="entry name" value="YlxR-like"/>
    <property type="match status" value="1"/>
</dbReference>
<evidence type="ECO:0000259" key="1">
    <source>
        <dbReference type="Pfam" id="PF04296"/>
    </source>
</evidence>
<dbReference type="Pfam" id="PF04296">
    <property type="entry name" value="YlxR"/>
    <property type="match status" value="1"/>
</dbReference>
<dbReference type="AlphaFoldDB" id="A0A1G9MYI6"/>
<reference evidence="3" key="1">
    <citation type="submission" date="2016-10" db="EMBL/GenBank/DDBJ databases">
        <authorList>
            <person name="Varghese N."/>
            <person name="Submissions S."/>
        </authorList>
    </citation>
    <scope>NUCLEOTIDE SEQUENCE [LARGE SCALE GENOMIC DNA]</scope>
    <source>
        <strain evidence="3">DSM 20632</strain>
    </source>
</reference>
<dbReference type="OrthoDB" id="5244965at2"/>
<name>A0A1G9MYI6_9CORY</name>
<sequence length="106" mass="11595">MAAGAGNTQRTAPIRTCIATRETHPDTELLRVVADPDGSGRIIADPTRSLPGRGAWITPTLDALELAEKRKAFGRALRVSTPVDVGHVRTYLANTRERPKDRKTEH</sequence>
<keyword evidence="3" id="KW-1185">Reference proteome</keyword>
<evidence type="ECO:0000313" key="3">
    <source>
        <dbReference type="Proteomes" id="UP000199350"/>
    </source>
</evidence>
<dbReference type="PANTHER" id="PTHR34215">
    <property type="entry name" value="BLL0784 PROTEIN"/>
    <property type="match status" value="1"/>
</dbReference>
<feature type="domain" description="YlxR" evidence="1">
    <location>
        <begin position="15"/>
        <end position="84"/>
    </location>
</feature>
<proteinExistence type="predicted"/>
<protein>
    <recommendedName>
        <fullName evidence="1">YlxR domain-containing protein</fullName>
    </recommendedName>
</protein>
<dbReference type="EMBL" id="LT629700">
    <property type="protein sequence ID" value="SDL79289.1"/>
    <property type="molecule type" value="Genomic_DNA"/>
</dbReference>
<organism evidence="2 3">
    <name type="scientific">Corynebacterium mycetoides</name>
    <dbReference type="NCBI Taxonomy" id="38302"/>
    <lineage>
        <taxon>Bacteria</taxon>
        <taxon>Bacillati</taxon>
        <taxon>Actinomycetota</taxon>
        <taxon>Actinomycetes</taxon>
        <taxon>Mycobacteriales</taxon>
        <taxon>Corynebacteriaceae</taxon>
        <taxon>Corynebacterium</taxon>
    </lineage>
</organism>
<dbReference type="InterPro" id="IPR037465">
    <property type="entry name" value="YlxR"/>
</dbReference>
<dbReference type="RefSeq" id="WP_092149073.1">
    <property type="nucleotide sequence ID" value="NZ_LT629700.1"/>
</dbReference>
<dbReference type="CDD" id="cd00279">
    <property type="entry name" value="YlxR"/>
    <property type="match status" value="1"/>
</dbReference>
<dbReference type="Proteomes" id="UP000199350">
    <property type="component" value="Chromosome I"/>
</dbReference>
<accession>A0A1G9MYI6</accession>
<evidence type="ECO:0000313" key="2">
    <source>
        <dbReference type="EMBL" id="SDL79289.1"/>
    </source>
</evidence>
<dbReference type="PANTHER" id="PTHR34215:SF1">
    <property type="entry name" value="YLXR DOMAIN-CONTAINING PROTEIN"/>
    <property type="match status" value="1"/>
</dbReference>
<dbReference type="STRING" id="38302.SAMN04488535_0798"/>
<dbReference type="InterPro" id="IPR007393">
    <property type="entry name" value="YlxR_dom"/>
</dbReference>